<dbReference type="PANTHER" id="PTHR21071">
    <property type="entry name" value="UDP-N-ACETYLENOLPYRUVOYLGLUCOSAMINE REDUCTASE"/>
    <property type="match status" value="1"/>
</dbReference>
<dbReference type="NCBIfam" id="NF010480">
    <property type="entry name" value="PRK13905.1"/>
    <property type="match status" value="1"/>
</dbReference>
<dbReference type="SUPFAM" id="SSF56194">
    <property type="entry name" value="Uridine diphospho-N-Acetylenolpyruvylglucosamine reductase, MurB, C-terminal domain"/>
    <property type="match status" value="1"/>
</dbReference>
<dbReference type="InterPro" id="IPR006094">
    <property type="entry name" value="Oxid_FAD_bind_N"/>
</dbReference>
<dbReference type="GO" id="GO:0051301">
    <property type="term" value="P:cell division"/>
    <property type="evidence" value="ECO:0007669"/>
    <property type="project" value="UniProtKB-KW"/>
</dbReference>
<comment type="catalytic activity">
    <reaction evidence="15 16">
        <text>UDP-N-acetyl-alpha-D-muramate + NADP(+) = UDP-N-acetyl-3-O-(1-carboxyvinyl)-alpha-D-glucosamine + NADPH + H(+)</text>
        <dbReference type="Rhea" id="RHEA:12248"/>
        <dbReference type="ChEBI" id="CHEBI:15378"/>
        <dbReference type="ChEBI" id="CHEBI:57783"/>
        <dbReference type="ChEBI" id="CHEBI:58349"/>
        <dbReference type="ChEBI" id="CHEBI:68483"/>
        <dbReference type="ChEBI" id="CHEBI:70757"/>
        <dbReference type="EC" id="1.3.1.98"/>
    </reaction>
</comment>
<dbReference type="InterPro" id="IPR036318">
    <property type="entry name" value="FAD-bd_PCMH-like_sf"/>
</dbReference>
<dbReference type="InterPro" id="IPR036635">
    <property type="entry name" value="MurB_C_sf"/>
</dbReference>
<keyword evidence="9 16" id="KW-0521">NADP</keyword>
<evidence type="ECO:0000256" key="4">
    <source>
        <dbReference type="ARBA" id="ARBA00004752"/>
    </source>
</evidence>
<evidence type="ECO:0000256" key="1">
    <source>
        <dbReference type="ARBA" id="ARBA00001974"/>
    </source>
</evidence>
<evidence type="ECO:0000256" key="9">
    <source>
        <dbReference type="ARBA" id="ARBA00022857"/>
    </source>
</evidence>
<feature type="active site" evidence="16">
    <location>
        <position position="157"/>
    </location>
</feature>
<dbReference type="EMBL" id="SOBG01000005">
    <property type="protein sequence ID" value="TDT69859.1"/>
    <property type="molecule type" value="Genomic_DNA"/>
</dbReference>
<dbReference type="Pfam" id="PF01565">
    <property type="entry name" value="FAD_binding_4"/>
    <property type="match status" value="1"/>
</dbReference>
<evidence type="ECO:0000256" key="14">
    <source>
        <dbReference type="ARBA" id="ARBA00023316"/>
    </source>
</evidence>
<dbReference type="Proteomes" id="UP000294678">
    <property type="component" value="Unassembled WGS sequence"/>
</dbReference>
<dbReference type="InterPro" id="IPR016166">
    <property type="entry name" value="FAD-bd_PCMH"/>
</dbReference>
<dbReference type="GO" id="GO:0009252">
    <property type="term" value="P:peptidoglycan biosynthetic process"/>
    <property type="evidence" value="ECO:0007669"/>
    <property type="project" value="UniProtKB-UniRule"/>
</dbReference>
<evidence type="ECO:0000256" key="13">
    <source>
        <dbReference type="ARBA" id="ARBA00023306"/>
    </source>
</evidence>
<evidence type="ECO:0000256" key="11">
    <source>
        <dbReference type="ARBA" id="ARBA00022984"/>
    </source>
</evidence>
<keyword evidence="7 16" id="KW-0285">Flavoprotein</keyword>
<evidence type="ECO:0000259" key="17">
    <source>
        <dbReference type="PROSITE" id="PS51387"/>
    </source>
</evidence>
<dbReference type="Gene3D" id="3.90.78.10">
    <property type="entry name" value="UDP-N-acetylenolpyruvoylglucosamine reductase, C-terminal domain"/>
    <property type="match status" value="1"/>
</dbReference>
<evidence type="ECO:0000256" key="5">
    <source>
        <dbReference type="ARBA" id="ARBA00022490"/>
    </source>
</evidence>
<evidence type="ECO:0000256" key="10">
    <source>
        <dbReference type="ARBA" id="ARBA00022960"/>
    </source>
</evidence>
<dbReference type="GO" id="GO:0005829">
    <property type="term" value="C:cytosol"/>
    <property type="evidence" value="ECO:0007669"/>
    <property type="project" value="TreeGrafter"/>
</dbReference>
<feature type="domain" description="FAD-binding PCMH-type" evidence="17">
    <location>
        <begin position="17"/>
        <end position="178"/>
    </location>
</feature>
<dbReference type="GO" id="GO:0008762">
    <property type="term" value="F:UDP-N-acetylmuramate dehydrogenase activity"/>
    <property type="evidence" value="ECO:0007669"/>
    <property type="project" value="UniProtKB-UniRule"/>
</dbReference>
<dbReference type="AlphaFoldDB" id="A0AA46DYH2"/>
<keyword evidence="5 16" id="KW-0963">Cytoplasm</keyword>
<dbReference type="Pfam" id="PF02873">
    <property type="entry name" value="MurB_C"/>
    <property type="match status" value="1"/>
</dbReference>
<dbReference type="GO" id="GO:0071949">
    <property type="term" value="F:FAD binding"/>
    <property type="evidence" value="ECO:0007669"/>
    <property type="project" value="InterPro"/>
</dbReference>
<gene>
    <name evidence="16" type="primary">murB</name>
    <name evidence="18" type="ORF">EV215_1402</name>
</gene>
<dbReference type="SUPFAM" id="SSF56176">
    <property type="entry name" value="FAD-binding/transporter-associated domain-like"/>
    <property type="match status" value="1"/>
</dbReference>
<evidence type="ECO:0000256" key="6">
    <source>
        <dbReference type="ARBA" id="ARBA00022618"/>
    </source>
</evidence>
<dbReference type="EC" id="1.3.1.98" evidence="16"/>
<evidence type="ECO:0000256" key="8">
    <source>
        <dbReference type="ARBA" id="ARBA00022827"/>
    </source>
</evidence>
<keyword evidence="6 16" id="KW-0132">Cell division</keyword>
<keyword evidence="8 16" id="KW-0274">FAD</keyword>
<dbReference type="Gene3D" id="3.30.465.10">
    <property type="match status" value="1"/>
</dbReference>
<keyword evidence="12 16" id="KW-0560">Oxidoreductase</keyword>
<evidence type="ECO:0000256" key="3">
    <source>
        <dbReference type="ARBA" id="ARBA00004496"/>
    </source>
</evidence>
<dbReference type="NCBIfam" id="TIGR00179">
    <property type="entry name" value="murB"/>
    <property type="match status" value="1"/>
</dbReference>
<proteinExistence type="inferred from homology"/>
<dbReference type="GO" id="GO:0071555">
    <property type="term" value="P:cell wall organization"/>
    <property type="evidence" value="ECO:0007669"/>
    <property type="project" value="UniProtKB-KW"/>
</dbReference>
<keyword evidence="11 16" id="KW-0573">Peptidoglycan synthesis</keyword>
<dbReference type="HAMAP" id="MF_00037">
    <property type="entry name" value="MurB"/>
    <property type="match status" value="1"/>
</dbReference>
<dbReference type="Gene3D" id="3.30.43.10">
    <property type="entry name" value="Uridine Diphospho-n-acetylenolpyruvylglucosamine Reductase, domain 2"/>
    <property type="match status" value="1"/>
</dbReference>
<dbReference type="PANTHER" id="PTHR21071:SF4">
    <property type="entry name" value="UDP-N-ACETYLENOLPYRUVOYLGLUCOSAMINE REDUCTASE"/>
    <property type="match status" value="1"/>
</dbReference>
<protein>
    <recommendedName>
        <fullName evidence="16">UDP-N-acetylenolpyruvoylglucosamine reductase</fullName>
        <ecNumber evidence="16">1.3.1.98</ecNumber>
    </recommendedName>
    <alternativeName>
        <fullName evidence="16">UDP-N-acetylmuramate dehydrogenase</fullName>
    </alternativeName>
</protein>
<evidence type="ECO:0000256" key="2">
    <source>
        <dbReference type="ARBA" id="ARBA00003921"/>
    </source>
</evidence>
<comment type="pathway">
    <text evidence="4 16">Cell wall biogenesis; peptidoglycan biosynthesis.</text>
</comment>
<evidence type="ECO:0000256" key="12">
    <source>
        <dbReference type="ARBA" id="ARBA00023002"/>
    </source>
</evidence>
<organism evidence="18 19">
    <name type="scientific">Hypnocyclicus thermotrophus</name>
    <dbReference type="NCBI Taxonomy" id="1627895"/>
    <lineage>
        <taxon>Bacteria</taxon>
        <taxon>Fusobacteriati</taxon>
        <taxon>Fusobacteriota</taxon>
        <taxon>Fusobacteriia</taxon>
        <taxon>Fusobacteriales</taxon>
        <taxon>Fusobacteriaceae</taxon>
        <taxon>Hypnocyclicus</taxon>
    </lineage>
</organism>
<accession>A0AA46DYH2</accession>
<dbReference type="InterPro" id="IPR016167">
    <property type="entry name" value="FAD-bd_PCMH_sub1"/>
</dbReference>
<keyword evidence="10 16" id="KW-0133">Cell shape</keyword>
<sequence length="279" mass="31829">MEVIKNAKMKNHSNMKIGGEAKELIFIEKKEELLEVLEEAKDFFIIGNGTNTLIKDGKIDKTFITLKRLNAIKLLENNRVYVEAGLDFSKFIEFMEKNNLSGLENLAGIPGSVGGLVYMNGGAYGTEIFDYIEEIEIIDNNNNLRKIKKENIKYSYRATEIKEKKWIIISVIFKLEKGFNKEKVKELINKRENNHPLDLPNLGSTFKNPEGYYSAKLIIEAGIQGHKIGGARISKKHPNFIVNEENAKYSDVIKLIEYVKNNVKSKTGIELEEEIIIIK</sequence>
<comment type="caution">
    <text evidence="18">The sequence shown here is derived from an EMBL/GenBank/DDBJ whole genome shotgun (WGS) entry which is preliminary data.</text>
</comment>
<feature type="active site" evidence="16">
    <location>
        <position position="274"/>
    </location>
</feature>
<evidence type="ECO:0000256" key="16">
    <source>
        <dbReference type="HAMAP-Rule" id="MF_00037"/>
    </source>
</evidence>
<evidence type="ECO:0000313" key="19">
    <source>
        <dbReference type="Proteomes" id="UP000294678"/>
    </source>
</evidence>
<evidence type="ECO:0000256" key="15">
    <source>
        <dbReference type="ARBA" id="ARBA00048914"/>
    </source>
</evidence>
<keyword evidence="13 16" id="KW-0131">Cell cycle</keyword>
<comment type="similarity">
    <text evidence="16">Belongs to the MurB family.</text>
</comment>
<reference evidence="18 19" key="1">
    <citation type="submission" date="2019-03" db="EMBL/GenBank/DDBJ databases">
        <title>Genomic Encyclopedia of Type Strains, Phase IV (KMG-IV): sequencing the most valuable type-strain genomes for metagenomic binning, comparative biology and taxonomic classification.</title>
        <authorList>
            <person name="Goeker M."/>
        </authorList>
    </citation>
    <scope>NUCLEOTIDE SEQUENCE [LARGE SCALE GENOMIC DNA]</scope>
    <source>
        <strain evidence="18 19">DSM 100055</strain>
    </source>
</reference>
<dbReference type="PROSITE" id="PS51387">
    <property type="entry name" value="FAD_PCMH"/>
    <property type="match status" value="1"/>
</dbReference>
<dbReference type="InterPro" id="IPR016169">
    <property type="entry name" value="FAD-bd_PCMH_sub2"/>
</dbReference>
<name>A0AA46DYH2_9FUSO</name>
<comment type="subcellular location">
    <subcellularLocation>
        <location evidence="3 16">Cytoplasm</location>
    </subcellularLocation>
</comment>
<comment type="function">
    <text evidence="2 16">Cell wall formation.</text>
</comment>
<evidence type="ECO:0000256" key="7">
    <source>
        <dbReference type="ARBA" id="ARBA00022630"/>
    </source>
</evidence>
<dbReference type="InterPro" id="IPR003170">
    <property type="entry name" value="MurB"/>
</dbReference>
<dbReference type="InterPro" id="IPR011601">
    <property type="entry name" value="MurB_C"/>
</dbReference>
<feature type="active site" description="Proton donor" evidence="16">
    <location>
        <position position="204"/>
    </location>
</feature>
<dbReference type="GO" id="GO:0008360">
    <property type="term" value="P:regulation of cell shape"/>
    <property type="evidence" value="ECO:0007669"/>
    <property type="project" value="UniProtKB-KW"/>
</dbReference>
<dbReference type="RefSeq" id="WP_134113268.1">
    <property type="nucleotide sequence ID" value="NZ_SOBG01000005.1"/>
</dbReference>
<keyword evidence="14 16" id="KW-0961">Cell wall biogenesis/degradation</keyword>
<evidence type="ECO:0000313" key="18">
    <source>
        <dbReference type="EMBL" id="TDT69859.1"/>
    </source>
</evidence>
<comment type="cofactor">
    <cofactor evidence="1 16">
        <name>FAD</name>
        <dbReference type="ChEBI" id="CHEBI:57692"/>
    </cofactor>
</comment>
<keyword evidence="19" id="KW-1185">Reference proteome</keyword>